<dbReference type="PANTHER" id="PTHR34824:SF1">
    <property type="entry name" value="HEAT-INDUCIBLE TRANSCRIPTION REPRESSOR HRCA"/>
    <property type="match status" value="1"/>
</dbReference>
<dbReference type="OrthoDB" id="9783139at2"/>
<dbReference type="PIRSF" id="PIRSF005485">
    <property type="entry name" value="HrcA"/>
    <property type="match status" value="1"/>
</dbReference>
<evidence type="ECO:0000313" key="7">
    <source>
        <dbReference type="EMBL" id="GBF51412.1"/>
    </source>
</evidence>
<dbReference type="AlphaFoldDB" id="A0A2P2E3D9"/>
<evidence type="ECO:0000256" key="4">
    <source>
        <dbReference type="ARBA" id="ARBA00023163"/>
    </source>
</evidence>
<dbReference type="EMBL" id="BFBB01000008">
    <property type="protein sequence ID" value="GBF51412.1"/>
    <property type="molecule type" value="Genomic_DNA"/>
</dbReference>
<keyword evidence="4 5" id="KW-0804">Transcription</keyword>
<dbReference type="Gene3D" id="1.10.10.10">
    <property type="entry name" value="Winged helix-like DNA-binding domain superfamily/Winged helix DNA-binding domain"/>
    <property type="match status" value="1"/>
</dbReference>
<dbReference type="NCBIfam" id="TIGR00331">
    <property type="entry name" value="hrcA"/>
    <property type="match status" value="1"/>
</dbReference>
<evidence type="ECO:0000256" key="1">
    <source>
        <dbReference type="ARBA" id="ARBA00022491"/>
    </source>
</evidence>
<keyword evidence="2 5" id="KW-0805">Transcription regulation</keyword>
<proteinExistence type="inferred from homology"/>
<evidence type="ECO:0000256" key="5">
    <source>
        <dbReference type="HAMAP-Rule" id="MF_00081"/>
    </source>
</evidence>
<feature type="domain" description="Heat-inducible transcription repressor HrcA C-terminal" evidence="6">
    <location>
        <begin position="105"/>
        <end position="323"/>
    </location>
</feature>
<comment type="caution">
    <text evidence="7">The sequence shown here is derived from an EMBL/GenBank/DDBJ whole genome shotgun (WGS) entry which is preliminary data.</text>
</comment>
<dbReference type="Gene3D" id="3.30.450.40">
    <property type="match status" value="1"/>
</dbReference>
<gene>
    <name evidence="5 7" type="primary">hrcA</name>
    <name evidence="7" type="ORF">LPTSP4_29480</name>
</gene>
<protein>
    <recommendedName>
        <fullName evidence="5">Heat-inducible transcription repressor HrcA</fullName>
    </recommendedName>
</protein>
<reference evidence="7 8" key="1">
    <citation type="submission" date="2018-02" db="EMBL/GenBank/DDBJ databases">
        <title>Novel Leptospira species isolated from soil and water in Japan.</title>
        <authorList>
            <person name="Nakao R."/>
            <person name="Masuzawa T."/>
        </authorList>
    </citation>
    <scope>NUCLEOTIDE SEQUENCE [LARGE SCALE GENOMIC DNA]</scope>
    <source>
        <strain evidence="7 8">YH101</strain>
    </source>
</reference>
<dbReference type="RefSeq" id="WP_108977752.1">
    <property type="nucleotide sequence ID" value="NZ_BFBB01000008.1"/>
</dbReference>
<keyword evidence="8" id="KW-1185">Reference proteome</keyword>
<sequence>MNLSPRHRVILKALIDEFVADNKPVGSKTLSEKYEIGLSPATIRSCLAELEEFGFIASRHTSGGRVPTERGYRFYVDSLVTLFDLTMKEKQRIQEEYLKMQFRLDQVLIATSRVLASLSQSASVVLGPEGSLDTLKHLELIHVNGGEVLMILVMRSGTVLHRNIFFDYHISQESLYQLSRYLNENVKGFDIQEIQSNLIPQLMLKKDGPEGFGSLAPSIARAMVSENFGSDNLYIDGLKNLYDNFRDEDERLESILHLFDEKDFLRNFFSEYVPNDGVYTIIGKDGDEKLGGVTIIATNYRMGEKRIGSMGIIGPQRMNYNKALPLLEFTSKLVSEMITKLSR</sequence>
<evidence type="ECO:0000259" key="6">
    <source>
        <dbReference type="Pfam" id="PF01628"/>
    </source>
</evidence>
<keyword evidence="1 5" id="KW-0678">Repressor</keyword>
<dbReference type="HAMAP" id="MF_00081">
    <property type="entry name" value="HrcA"/>
    <property type="match status" value="1"/>
</dbReference>
<organism evidence="7 8">
    <name type="scientific">Leptospira ryugenii</name>
    <dbReference type="NCBI Taxonomy" id="1917863"/>
    <lineage>
        <taxon>Bacteria</taxon>
        <taxon>Pseudomonadati</taxon>
        <taxon>Spirochaetota</taxon>
        <taxon>Spirochaetia</taxon>
        <taxon>Leptospirales</taxon>
        <taxon>Leptospiraceae</taxon>
        <taxon>Leptospira</taxon>
    </lineage>
</organism>
<keyword evidence="3 5" id="KW-0346">Stress response</keyword>
<evidence type="ECO:0000256" key="3">
    <source>
        <dbReference type="ARBA" id="ARBA00023016"/>
    </source>
</evidence>
<dbReference type="InterPro" id="IPR002571">
    <property type="entry name" value="HrcA"/>
</dbReference>
<dbReference type="GO" id="GO:0003677">
    <property type="term" value="F:DNA binding"/>
    <property type="evidence" value="ECO:0007669"/>
    <property type="project" value="InterPro"/>
</dbReference>
<evidence type="ECO:0000313" key="8">
    <source>
        <dbReference type="Proteomes" id="UP000245133"/>
    </source>
</evidence>
<comment type="function">
    <text evidence="5">Negative regulator of class I heat shock genes (grpE-dnaK-dnaJ and groELS operons). Prevents heat-shock induction of these operons.</text>
</comment>
<comment type="similarity">
    <text evidence="5">Belongs to the HrcA family.</text>
</comment>
<dbReference type="Pfam" id="PF01628">
    <property type="entry name" value="HrcA"/>
    <property type="match status" value="1"/>
</dbReference>
<accession>A0A2P2E3D9</accession>
<dbReference type="SUPFAM" id="SSF46785">
    <property type="entry name" value="Winged helix' DNA-binding domain"/>
    <property type="match status" value="1"/>
</dbReference>
<evidence type="ECO:0000256" key="2">
    <source>
        <dbReference type="ARBA" id="ARBA00023015"/>
    </source>
</evidence>
<dbReference type="InterPro" id="IPR036388">
    <property type="entry name" value="WH-like_DNA-bd_sf"/>
</dbReference>
<dbReference type="Proteomes" id="UP000245133">
    <property type="component" value="Unassembled WGS sequence"/>
</dbReference>
<dbReference type="SUPFAM" id="SSF55781">
    <property type="entry name" value="GAF domain-like"/>
    <property type="match status" value="1"/>
</dbReference>
<dbReference type="InterPro" id="IPR023120">
    <property type="entry name" value="WHTH_transcript_rep_HrcA_IDD"/>
</dbReference>
<name>A0A2P2E3D9_9LEPT</name>
<dbReference type="GO" id="GO:0045892">
    <property type="term" value="P:negative regulation of DNA-templated transcription"/>
    <property type="evidence" value="ECO:0007669"/>
    <property type="project" value="UniProtKB-UniRule"/>
</dbReference>
<dbReference type="Gene3D" id="3.30.390.60">
    <property type="entry name" value="Heat-inducible transcription repressor hrca homolog, domain 3"/>
    <property type="match status" value="1"/>
</dbReference>
<dbReference type="PANTHER" id="PTHR34824">
    <property type="entry name" value="HEAT-INDUCIBLE TRANSCRIPTION REPRESSOR HRCA"/>
    <property type="match status" value="1"/>
</dbReference>
<dbReference type="InterPro" id="IPR036390">
    <property type="entry name" value="WH_DNA-bd_sf"/>
</dbReference>
<dbReference type="InterPro" id="IPR029016">
    <property type="entry name" value="GAF-like_dom_sf"/>
</dbReference>
<dbReference type="InterPro" id="IPR021153">
    <property type="entry name" value="HrcA_C"/>
</dbReference>